<evidence type="ECO:0000313" key="2">
    <source>
        <dbReference type="EMBL" id="CCB80895.1"/>
    </source>
</evidence>
<protein>
    <submittedName>
        <fullName evidence="2">Uncharacterized protein</fullName>
    </submittedName>
</protein>
<dbReference type="HOGENOM" id="CLU_1445812_0_0_7"/>
<evidence type="ECO:0000313" key="3">
    <source>
        <dbReference type="Proteomes" id="UP000008387"/>
    </source>
</evidence>
<reference evidence="2 3" key="1">
    <citation type="journal article" date="2011" name="J. Bacteriol.">
        <title>Genome sequence of Helicobacter bizzozeronii strain CIII-1, an isolate from human gastric mucosa.</title>
        <authorList>
            <person name="Schott T."/>
            <person name="Rossi M."/>
            <person name="Hanninen M.L."/>
        </authorList>
    </citation>
    <scope>NUCLEOTIDE SEQUENCE [LARGE SCALE GENOMIC DNA]</scope>
    <source>
        <strain evidence="2 3">CIII-1</strain>
    </source>
</reference>
<evidence type="ECO:0000256" key="1">
    <source>
        <dbReference type="SAM" id="MobiDB-lite"/>
    </source>
</evidence>
<dbReference type="AlphaFoldDB" id="F8KUG0"/>
<gene>
    <name evidence="2" type="ordered locus">HBZC1_p0150</name>
</gene>
<dbReference type="EMBL" id="FR871758">
    <property type="protein sequence ID" value="CCB80895.1"/>
    <property type="molecule type" value="Genomic_DNA"/>
</dbReference>
<organism evidence="2 3">
    <name type="scientific">Helicobacter bizzozeronii (strain CIII-1)</name>
    <dbReference type="NCBI Taxonomy" id="1002804"/>
    <lineage>
        <taxon>Bacteria</taxon>
        <taxon>Pseudomonadati</taxon>
        <taxon>Campylobacterota</taxon>
        <taxon>Epsilonproteobacteria</taxon>
        <taxon>Campylobacterales</taxon>
        <taxon>Helicobacteraceae</taxon>
        <taxon>Helicobacter</taxon>
    </lineage>
</organism>
<sequence>MQLVPIKGPQISEQAAAPLHKMMAQRCKKAWPHGDKDYAELQKLALEDLKYQADQYAKGLGYQGARMVNMKAMRKHYVNVYLFGLYGTKCMAIGGYVQPIGRNFQEQLEDEAFKQAQEDMKRAKEEAAERTKEIRERQDELRKRQEEIRKREDEMRKRREDMLKKQEEILKRQEDMIKRQEERTRTH</sequence>
<accession>F8KUG0</accession>
<dbReference type="Proteomes" id="UP000008387">
    <property type="component" value="Plasmid phbz1"/>
</dbReference>
<feature type="region of interest" description="Disordered" evidence="1">
    <location>
        <begin position="119"/>
        <end position="187"/>
    </location>
</feature>
<name>F8KUG0_HELBC</name>
<dbReference type="KEGG" id="hbi:HBZC1_p0150"/>
<proteinExistence type="predicted"/>
<keyword evidence="3" id="KW-1185">Reference proteome</keyword>
<dbReference type="RefSeq" id="WP_013882002.1">
    <property type="nucleotide sequence ID" value="NC_015670.1"/>
</dbReference>
<keyword evidence="2" id="KW-0614">Plasmid</keyword>
<geneLocation type="plasmid" evidence="2 3">
    <name>phbz1</name>
</geneLocation>